<protein>
    <submittedName>
        <fullName evidence="1">Uncharacterized protein</fullName>
    </submittedName>
</protein>
<organism evidence="1 2">
    <name type="scientific">Diaporthe helianthi</name>
    <dbReference type="NCBI Taxonomy" id="158607"/>
    <lineage>
        <taxon>Eukaryota</taxon>
        <taxon>Fungi</taxon>
        <taxon>Dikarya</taxon>
        <taxon>Ascomycota</taxon>
        <taxon>Pezizomycotina</taxon>
        <taxon>Sordariomycetes</taxon>
        <taxon>Sordariomycetidae</taxon>
        <taxon>Diaporthales</taxon>
        <taxon>Diaporthaceae</taxon>
        <taxon>Diaporthe</taxon>
    </lineage>
</organism>
<evidence type="ECO:0000313" key="1">
    <source>
        <dbReference type="EMBL" id="POS70554.1"/>
    </source>
</evidence>
<dbReference type="InParanoid" id="A0A2P5HJX7"/>
<proteinExistence type="predicted"/>
<name>A0A2P5HJX7_DIAHE</name>
<dbReference type="OrthoDB" id="4918043at2759"/>
<dbReference type="Proteomes" id="UP000094444">
    <property type="component" value="Unassembled WGS sequence"/>
</dbReference>
<keyword evidence="2" id="KW-1185">Reference proteome</keyword>
<sequence>MVADCVTRRREWLTIRVHKWSSTPNTFMASQALPEIYKKWLHRTAKRSAVVSFIRRRPSPLTMAASQQVGADLILDIAEHCDRATLSTLMQTSKAIKELISGKERSIAMAKLKMFPLPPLGEVLSSEDEGRCRIVGQYSFATIQEMDLRERRMVSILDNSGFLLTDDAKKLGLPGYSLIKLKAGLKRALYIADRFSDLETQPEVLHIQGQTDWQLFSLQSGSDSIGGVIDGNDLDKIEAFGDEVQAQHFAITVQRKLQFEMIRGLETIDIAWLLTLGEGAMKGCTRYYGRMFESDPAGTHYKVVAFKEELLRKGSFMLWAFLRGGGSLATFARASIRQTGEEIMGFEIGQHHNCGLSSMLHKEMRQRVLKELQRKDPLFVDGCDDNDQNEKEELLPARVMQEAHRIIGMQIGCQGWCGYGRIVYPPLE</sequence>
<evidence type="ECO:0000313" key="2">
    <source>
        <dbReference type="Proteomes" id="UP000094444"/>
    </source>
</evidence>
<accession>A0A2P5HJX7</accession>
<reference evidence="1" key="1">
    <citation type="submission" date="2017-09" db="EMBL/GenBank/DDBJ databases">
        <title>Polyketide synthases of a Diaporthe helianthi virulent isolate.</title>
        <authorList>
            <person name="Baroncelli R."/>
        </authorList>
    </citation>
    <scope>NUCLEOTIDE SEQUENCE [LARGE SCALE GENOMIC DNA]</scope>
    <source>
        <strain evidence="1">7/96</strain>
    </source>
</reference>
<gene>
    <name evidence="1" type="ORF">DHEL01_v211049</name>
</gene>
<dbReference type="AlphaFoldDB" id="A0A2P5HJX7"/>
<dbReference type="STRING" id="158607.A0A2P5HJX7"/>
<dbReference type="EMBL" id="MAVT02001586">
    <property type="protein sequence ID" value="POS70554.1"/>
    <property type="molecule type" value="Genomic_DNA"/>
</dbReference>
<comment type="caution">
    <text evidence="1">The sequence shown here is derived from an EMBL/GenBank/DDBJ whole genome shotgun (WGS) entry which is preliminary data.</text>
</comment>